<evidence type="ECO:0000313" key="2">
    <source>
        <dbReference type="EMBL" id="MBB3839321.1"/>
    </source>
</evidence>
<organism evidence="2 3">
    <name type="scientific">Runella defluvii</name>
    <dbReference type="NCBI Taxonomy" id="370973"/>
    <lineage>
        <taxon>Bacteria</taxon>
        <taxon>Pseudomonadati</taxon>
        <taxon>Bacteroidota</taxon>
        <taxon>Cytophagia</taxon>
        <taxon>Cytophagales</taxon>
        <taxon>Spirosomataceae</taxon>
        <taxon>Runella</taxon>
    </lineage>
</organism>
<name>A0A7W5ZNZ4_9BACT</name>
<dbReference type="Proteomes" id="UP000541352">
    <property type="component" value="Unassembled WGS sequence"/>
</dbReference>
<dbReference type="EMBL" id="JACIBY010000006">
    <property type="protein sequence ID" value="MBB3839321.1"/>
    <property type="molecule type" value="Genomic_DNA"/>
</dbReference>
<reference evidence="2 3" key="1">
    <citation type="submission" date="2020-08" db="EMBL/GenBank/DDBJ databases">
        <title>Genomic Encyclopedia of Type Strains, Phase IV (KMG-IV): sequencing the most valuable type-strain genomes for metagenomic binning, comparative biology and taxonomic classification.</title>
        <authorList>
            <person name="Goeker M."/>
        </authorList>
    </citation>
    <scope>NUCLEOTIDE SEQUENCE [LARGE SCALE GENOMIC DNA]</scope>
    <source>
        <strain evidence="2 3">DSM 17976</strain>
    </source>
</reference>
<dbReference type="RefSeq" id="WP_183975467.1">
    <property type="nucleotide sequence ID" value="NZ_JACIBY010000006.1"/>
</dbReference>
<keyword evidence="3" id="KW-1185">Reference proteome</keyword>
<dbReference type="AlphaFoldDB" id="A0A7W5ZNZ4"/>
<protein>
    <submittedName>
        <fullName evidence="2">Uncharacterized protein</fullName>
    </submittedName>
</protein>
<keyword evidence="1" id="KW-0732">Signal</keyword>
<sequence>MKPLLLSLCLWASVAGHSIAQQTTVVNRWISPVTKDFMSLPESIYTDQQLISWGYTQKTFQFEAYSEEPNGDNVTAVYRWIMPNCKESILIAEHELTDAQLQSWGYRDKRLQFYVPVFEKIGNQGE</sequence>
<feature type="signal peptide" evidence="1">
    <location>
        <begin position="1"/>
        <end position="20"/>
    </location>
</feature>
<proteinExistence type="predicted"/>
<gene>
    <name evidence="2" type="ORF">FHS57_003327</name>
</gene>
<evidence type="ECO:0000256" key="1">
    <source>
        <dbReference type="SAM" id="SignalP"/>
    </source>
</evidence>
<accession>A0A7W5ZNZ4</accession>
<evidence type="ECO:0000313" key="3">
    <source>
        <dbReference type="Proteomes" id="UP000541352"/>
    </source>
</evidence>
<feature type="chain" id="PRO_5031076852" evidence="1">
    <location>
        <begin position="21"/>
        <end position="126"/>
    </location>
</feature>
<comment type="caution">
    <text evidence="2">The sequence shown here is derived from an EMBL/GenBank/DDBJ whole genome shotgun (WGS) entry which is preliminary data.</text>
</comment>